<sequence length="431" mass="48537">MDDWFSYILLVILIALSAFFSASETAYTTVNKIRLQNYVDAGSKKAKTALFIAENYDRTLTTILIGNNIVNIGASSIATLLFVKLFGPSGAAISTAVMTILILIFGEVLPKSFAKESSEKFALAFSRPLRILMTVFWPVVFLFIQLKKVAKHISPIKEEETPTVTEQELKFIVESIEDEGVLEKQESELVQHALEFDEKTVQEVLTPRVDMTTLDIEDDLQTNIGLVLTERFSRIPVCRGTSDRIIGILHTKDLLEALVRGDAIDLASMVQPAFFVYKTKKLSSLLTDFKRNKTHVAIVTDDYGGTVGMVTMEDLLEELVGDIWDEDEEIIRDFVRIDSQHFLISGDLTIRELFDHLDLPFSNLESNHTSCGGWALEALGHIPQAGEAFQFKNMTLTIQEMDDQRVKKLSVYLAPQPEEEEKSRQESNQQE</sequence>
<dbReference type="GO" id="GO:0005886">
    <property type="term" value="C:plasma membrane"/>
    <property type="evidence" value="ECO:0007669"/>
    <property type="project" value="TreeGrafter"/>
</dbReference>
<dbReference type="InterPro" id="IPR044751">
    <property type="entry name" value="Ion_transp-like_CBS"/>
</dbReference>
<dbReference type="SUPFAM" id="SSF56176">
    <property type="entry name" value="FAD-binding/transporter-associated domain-like"/>
    <property type="match status" value="1"/>
</dbReference>
<comment type="caution">
    <text evidence="13">The sequence shown here is derived from an EMBL/GenBank/DDBJ whole genome shotgun (WGS) entry which is preliminary data.</text>
</comment>
<dbReference type="Pfam" id="PF01595">
    <property type="entry name" value="CNNM"/>
    <property type="match status" value="1"/>
</dbReference>
<evidence type="ECO:0008006" key="15">
    <source>
        <dbReference type="Google" id="ProtNLM"/>
    </source>
</evidence>
<evidence type="ECO:0000313" key="14">
    <source>
        <dbReference type="Proteomes" id="UP000018168"/>
    </source>
</evidence>
<dbReference type="GO" id="GO:0050660">
    <property type="term" value="F:flavin adenine dinucleotide binding"/>
    <property type="evidence" value="ECO:0007669"/>
    <property type="project" value="InterPro"/>
</dbReference>
<dbReference type="InterPro" id="IPR046342">
    <property type="entry name" value="CBS_dom_sf"/>
</dbReference>
<dbReference type="PANTHER" id="PTHR22777:SF17">
    <property type="entry name" value="UPF0053 PROTEIN SLL0260"/>
    <property type="match status" value="1"/>
</dbReference>
<comment type="similarity">
    <text evidence="2">Belongs to the UPF0053 family.</text>
</comment>
<dbReference type="PROSITE" id="PS51371">
    <property type="entry name" value="CBS"/>
    <property type="match status" value="2"/>
</dbReference>
<dbReference type="InterPro" id="IPR000644">
    <property type="entry name" value="CBS_dom"/>
</dbReference>
<dbReference type="PANTHER" id="PTHR22777">
    <property type="entry name" value="HEMOLYSIN-RELATED"/>
    <property type="match status" value="1"/>
</dbReference>
<evidence type="ECO:0000256" key="9">
    <source>
        <dbReference type="PROSITE-ProRule" id="PRU01193"/>
    </source>
</evidence>
<dbReference type="EMBL" id="CBEP010000006">
    <property type="protein sequence ID" value="CDC03442.1"/>
    <property type="molecule type" value="Genomic_DNA"/>
</dbReference>
<dbReference type="Pfam" id="PF00571">
    <property type="entry name" value="CBS"/>
    <property type="match status" value="2"/>
</dbReference>
<evidence type="ECO:0000256" key="7">
    <source>
        <dbReference type="ARBA" id="ARBA00023136"/>
    </source>
</evidence>
<dbReference type="InterPro" id="IPR016169">
    <property type="entry name" value="FAD-bd_PCMH_sub2"/>
</dbReference>
<keyword evidence="5 9" id="KW-1133">Transmembrane helix</keyword>
<evidence type="ECO:0000256" key="3">
    <source>
        <dbReference type="ARBA" id="ARBA00022692"/>
    </source>
</evidence>
<evidence type="ECO:0000256" key="5">
    <source>
        <dbReference type="ARBA" id="ARBA00022989"/>
    </source>
</evidence>
<feature type="transmembrane region" description="Helical" evidence="10">
    <location>
        <begin position="6"/>
        <end position="27"/>
    </location>
</feature>
<comment type="subcellular location">
    <subcellularLocation>
        <location evidence="1">Membrane</location>
        <topology evidence="1">Multi-pass membrane protein</topology>
    </subcellularLocation>
</comment>
<dbReference type="AlphaFoldDB" id="R6P0G5"/>
<reference evidence="13" key="1">
    <citation type="submission" date="2012-11" db="EMBL/GenBank/DDBJ databases">
        <title>Dependencies among metagenomic species, viruses, plasmids and units of genetic variation.</title>
        <authorList>
            <person name="Nielsen H.B."/>
            <person name="Almeida M."/>
            <person name="Juncker A.S."/>
            <person name="Rasmussen S."/>
            <person name="Li J."/>
            <person name="Sunagawa S."/>
            <person name="Plichta D."/>
            <person name="Gautier L."/>
            <person name="Le Chatelier E."/>
            <person name="Peletier E."/>
            <person name="Bonde I."/>
            <person name="Nielsen T."/>
            <person name="Manichanh C."/>
            <person name="Arumugam M."/>
            <person name="Batto J."/>
            <person name="Santos M.B.Q.D."/>
            <person name="Blom N."/>
            <person name="Borruel N."/>
            <person name="Burgdorf K.S."/>
            <person name="Boumezbeur F."/>
            <person name="Casellas F."/>
            <person name="Dore J."/>
            <person name="Guarner F."/>
            <person name="Hansen T."/>
            <person name="Hildebrand F."/>
            <person name="Kaas R.S."/>
            <person name="Kennedy S."/>
            <person name="Kristiansen K."/>
            <person name="Kultima J.R."/>
            <person name="Leonard P."/>
            <person name="Levenez F."/>
            <person name="Lund O."/>
            <person name="Moumen B."/>
            <person name="Le Paslier D."/>
            <person name="Pons N."/>
            <person name="Pedersen O."/>
            <person name="Prifti E."/>
            <person name="Qin J."/>
            <person name="Raes J."/>
            <person name="Tap J."/>
            <person name="Tims S."/>
            <person name="Ussery D.W."/>
            <person name="Yamada T."/>
            <person name="MetaHit consortium"/>
            <person name="Renault P."/>
            <person name="Sicheritz-Ponten T."/>
            <person name="Bork P."/>
            <person name="Wang J."/>
            <person name="Brunak S."/>
            <person name="Ehrlich S.D."/>
        </authorList>
    </citation>
    <scope>NUCLEOTIDE SEQUENCE [LARGE SCALE GENOMIC DNA]</scope>
</reference>
<evidence type="ECO:0000256" key="2">
    <source>
        <dbReference type="ARBA" id="ARBA00006337"/>
    </source>
</evidence>
<name>R6P0G5_9FIRM</name>
<feature type="transmembrane region" description="Helical" evidence="10">
    <location>
        <begin position="129"/>
        <end position="146"/>
    </location>
</feature>
<evidence type="ECO:0000313" key="13">
    <source>
        <dbReference type="EMBL" id="CDC03442.1"/>
    </source>
</evidence>
<dbReference type="SUPFAM" id="SSF54631">
    <property type="entry name" value="CBS-domain pair"/>
    <property type="match status" value="1"/>
</dbReference>
<dbReference type="PROSITE" id="PS51846">
    <property type="entry name" value="CNNM"/>
    <property type="match status" value="1"/>
</dbReference>
<feature type="transmembrane region" description="Helical" evidence="10">
    <location>
        <begin position="60"/>
        <end position="83"/>
    </location>
</feature>
<evidence type="ECO:0000256" key="6">
    <source>
        <dbReference type="ARBA" id="ARBA00023122"/>
    </source>
</evidence>
<gene>
    <name evidence="13" type="ORF">BN578_01444</name>
</gene>
<dbReference type="Gene3D" id="3.10.580.10">
    <property type="entry name" value="CBS-domain"/>
    <property type="match status" value="1"/>
</dbReference>
<dbReference type="Pfam" id="PF03471">
    <property type="entry name" value="CorC_HlyC"/>
    <property type="match status" value="1"/>
</dbReference>
<feature type="domain" description="CNNM transmembrane" evidence="12">
    <location>
        <begin position="1"/>
        <end position="186"/>
    </location>
</feature>
<feature type="transmembrane region" description="Helical" evidence="10">
    <location>
        <begin position="89"/>
        <end position="109"/>
    </location>
</feature>
<dbReference type="Gene3D" id="3.30.465.10">
    <property type="match status" value="1"/>
</dbReference>
<dbReference type="Proteomes" id="UP000018168">
    <property type="component" value="Unassembled WGS sequence"/>
</dbReference>
<evidence type="ECO:0000256" key="1">
    <source>
        <dbReference type="ARBA" id="ARBA00004141"/>
    </source>
</evidence>
<evidence type="ECO:0000256" key="10">
    <source>
        <dbReference type="SAM" id="Phobius"/>
    </source>
</evidence>
<evidence type="ECO:0000256" key="4">
    <source>
        <dbReference type="ARBA" id="ARBA00022737"/>
    </source>
</evidence>
<accession>R6P0G5</accession>
<evidence type="ECO:0000259" key="11">
    <source>
        <dbReference type="PROSITE" id="PS51371"/>
    </source>
</evidence>
<keyword evidence="7 9" id="KW-0472">Membrane</keyword>
<evidence type="ECO:0000256" key="8">
    <source>
        <dbReference type="PROSITE-ProRule" id="PRU00703"/>
    </source>
</evidence>
<protein>
    <recommendedName>
        <fullName evidence="15">CBS domain protein</fullName>
    </recommendedName>
</protein>
<feature type="domain" description="CBS" evidence="11">
    <location>
        <begin position="205"/>
        <end position="266"/>
    </location>
</feature>
<dbReference type="InterPro" id="IPR002550">
    <property type="entry name" value="CNNM"/>
</dbReference>
<dbReference type="InterPro" id="IPR036318">
    <property type="entry name" value="FAD-bd_PCMH-like_sf"/>
</dbReference>
<keyword evidence="4" id="KW-0677">Repeat</keyword>
<dbReference type="CDD" id="cd04590">
    <property type="entry name" value="CBS_pair_CorC_HlyC_assoc"/>
    <property type="match status" value="1"/>
</dbReference>
<keyword evidence="3 9" id="KW-0812">Transmembrane</keyword>
<evidence type="ECO:0000259" key="12">
    <source>
        <dbReference type="PROSITE" id="PS51846"/>
    </source>
</evidence>
<proteinExistence type="inferred from homology"/>
<organism evidence="13 14">
    <name type="scientific">[Clostridium] leptum CAG:27</name>
    <dbReference type="NCBI Taxonomy" id="1263068"/>
    <lineage>
        <taxon>Bacteria</taxon>
        <taxon>Bacillati</taxon>
        <taxon>Bacillota</taxon>
        <taxon>Clostridia</taxon>
        <taxon>Eubacteriales</taxon>
        <taxon>Oscillospiraceae</taxon>
        <taxon>Oscillospiraceae incertae sedis</taxon>
    </lineage>
</organism>
<dbReference type="FunFam" id="3.10.580.10:FF:000002">
    <property type="entry name" value="Magnesium/cobalt efflux protein CorC"/>
    <property type="match status" value="1"/>
</dbReference>
<keyword evidence="6 8" id="KW-0129">CBS domain</keyword>
<dbReference type="SMART" id="SM01091">
    <property type="entry name" value="CorC_HlyC"/>
    <property type="match status" value="1"/>
</dbReference>
<feature type="domain" description="CBS" evidence="11">
    <location>
        <begin position="269"/>
        <end position="326"/>
    </location>
</feature>
<dbReference type="InterPro" id="IPR005170">
    <property type="entry name" value="Transptr-assoc_dom"/>
</dbReference>
<dbReference type="SMART" id="SM00116">
    <property type="entry name" value="CBS"/>
    <property type="match status" value="2"/>
</dbReference>